<dbReference type="CDD" id="cd06587">
    <property type="entry name" value="VOC"/>
    <property type="match status" value="1"/>
</dbReference>
<evidence type="ECO:0000313" key="4">
    <source>
        <dbReference type="Proteomes" id="UP000442714"/>
    </source>
</evidence>
<comment type="caution">
    <text evidence="3">The sequence shown here is derived from an EMBL/GenBank/DDBJ whole genome shotgun (WGS) entry which is preliminary data.</text>
</comment>
<protein>
    <recommendedName>
        <fullName evidence="2">VOC domain-containing protein</fullName>
    </recommendedName>
</protein>
<proteinExistence type="predicted"/>
<reference evidence="3 4" key="1">
    <citation type="submission" date="2019-12" db="EMBL/GenBank/DDBJ databases">
        <title>Genomic-based taxomic classification of the family Erythrobacteraceae.</title>
        <authorList>
            <person name="Xu L."/>
        </authorList>
    </citation>
    <scope>NUCLEOTIDE SEQUENCE [LARGE SCALE GENOMIC DNA]</scope>
    <source>
        <strain evidence="3 4">KCTC 52763</strain>
    </source>
</reference>
<dbReference type="SUPFAM" id="SSF54593">
    <property type="entry name" value="Glyoxalase/Bleomycin resistance protein/Dihydroxybiphenyl dioxygenase"/>
    <property type="match status" value="1"/>
</dbReference>
<dbReference type="OrthoDB" id="9803142at2"/>
<evidence type="ECO:0000259" key="2">
    <source>
        <dbReference type="PROSITE" id="PS51819"/>
    </source>
</evidence>
<keyword evidence="1" id="KW-0732">Signal</keyword>
<organism evidence="3 4">
    <name type="scientific">Pontixanthobacter aquaemixtae</name>
    <dbReference type="NCBI Taxonomy" id="1958940"/>
    <lineage>
        <taxon>Bacteria</taxon>
        <taxon>Pseudomonadati</taxon>
        <taxon>Pseudomonadota</taxon>
        <taxon>Alphaproteobacteria</taxon>
        <taxon>Sphingomonadales</taxon>
        <taxon>Erythrobacteraceae</taxon>
        <taxon>Pontixanthobacter</taxon>
    </lineage>
</organism>
<dbReference type="RefSeq" id="WP_160603516.1">
    <property type="nucleotide sequence ID" value="NZ_WTYX01000001.1"/>
</dbReference>
<dbReference type="Gene3D" id="3.10.180.10">
    <property type="entry name" value="2,3-Dihydroxybiphenyl 1,2-Dioxygenase, domain 1"/>
    <property type="match status" value="1"/>
</dbReference>
<evidence type="ECO:0000256" key="1">
    <source>
        <dbReference type="SAM" id="SignalP"/>
    </source>
</evidence>
<sequence>MKVSTVISATLCLAAASIPAGCATRAETLAEAQSIKVDLIAVSVSDVDAAIAWYSTILQMQLSEKNDHGNGVVVAFLEGNGLRLEIVKLANAIPFAAPDSANPATRHGVVKLTFAANDLQLVEKLAKSAQAQTLFPLNRSDNGNRCYVTFADPDGNWVQFAGPCPE</sequence>
<keyword evidence="4" id="KW-1185">Reference proteome</keyword>
<dbReference type="PROSITE" id="PS51819">
    <property type="entry name" value="VOC"/>
    <property type="match status" value="1"/>
</dbReference>
<feature type="chain" id="PRO_5032879891" description="VOC domain-containing protein" evidence="1">
    <location>
        <begin position="23"/>
        <end position="166"/>
    </location>
</feature>
<dbReference type="AlphaFoldDB" id="A0A844ZSP5"/>
<name>A0A844ZSP5_9SPHN</name>
<dbReference type="InterPro" id="IPR037523">
    <property type="entry name" value="VOC_core"/>
</dbReference>
<dbReference type="Pfam" id="PF00903">
    <property type="entry name" value="Glyoxalase"/>
    <property type="match status" value="1"/>
</dbReference>
<accession>A0A844ZSP5</accession>
<dbReference type="InterPro" id="IPR004360">
    <property type="entry name" value="Glyas_Fos-R_dOase_dom"/>
</dbReference>
<evidence type="ECO:0000313" key="3">
    <source>
        <dbReference type="EMBL" id="MXO90026.1"/>
    </source>
</evidence>
<feature type="signal peptide" evidence="1">
    <location>
        <begin position="1"/>
        <end position="22"/>
    </location>
</feature>
<gene>
    <name evidence="3" type="ORF">GRI41_04255</name>
</gene>
<dbReference type="InterPro" id="IPR029068">
    <property type="entry name" value="Glyas_Bleomycin-R_OHBP_Dase"/>
</dbReference>
<feature type="domain" description="VOC" evidence="2">
    <location>
        <begin position="36"/>
        <end position="163"/>
    </location>
</feature>
<dbReference type="Proteomes" id="UP000442714">
    <property type="component" value="Unassembled WGS sequence"/>
</dbReference>
<dbReference type="EMBL" id="WTYX01000001">
    <property type="protein sequence ID" value="MXO90026.1"/>
    <property type="molecule type" value="Genomic_DNA"/>
</dbReference>